<protein>
    <recommendedName>
        <fullName evidence="1">Response regulatory domain-containing protein</fullName>
    </recommendedName>
</protein>
<evidence type="ECO:0000259" key="1">
    <source>
        <dbReference type="PROSITE" id="PS50110"/>
    </source>
</evidence>
<dbReference type="EMBL" id="BARS01024163">
    <property type="protein sequence ID" value="GAG04664.1"/>
    <property type="molecule type" value="Genomic_DNA"/>
</dbReference>
<dbReference type="PROSITE" id="PS50110">
    <property type="entry name" value="RESPONSE_REGULATORY"/>
    <property type="match status" value="1"/>
</dbReference>
<dbReference type="SUPFAM" id="SSF52172">
    <property type="entry name" value="CheY-like"/>
    <property type="match status" value="1"/>
</dbReference>
<dbReference type="Gene3D" id="3.40.50.2300">
    <property type="match status" value="1"/>
</dbReference>
<reference evidence="2" key="1">
    <citation type="journal article" date="2014" name="Front. Microbiol.">
        <title>High frequency of phylogenetically diverse reductive dehalogenase-homologous genes in deep subseafloor sedimentary metagenomes.</title>
        <authorList>
            <person name="Kawai M."/>
            <person name="Futagami T."/>
            <person name="Toyoda A."/>
            <person name="Takaki Y."/>
            <person name="Nishi S."/>
            <person name="Hori S."/>
            <person name="Arai W."/>
            <person name="Tsubouchi T."/>
            <person name="Morono Y."/>
            <person name="Uchiyama I."/>
            <person name="Ito T."/>
            <person name="Fujiyama A."/>
            <person name="Inagaki F."/>
            <person name="Takami H."/>
        </authorList>
    </citation>
    <scope>NUCLEOTIDE SEQUENCE</scope>
    <source>
        <strain evidence="2">Expedition CK06-06</strain>
    </source>
</reference>
<feature type="non-terminal residue" evidence="2">
    <location>
        <position position="239"/>
    </location>
</feature>
<proteinExistence type="predicted"/>
<dbReference type="SMART" id="SM00448">
    <property type="entry name" value="REC"/>
    <property type="match status" value="1"/>
</dbReference>
<dbReference type="CDD" id="cd00156">
    <property type="entry name" value="REC"/>
    <property type="match status" value="1"/>
</dbReference>
<accession>X0UFZ3</accession>
<dbReference type="InterPro" id="IPR001789">
    <property type="entry name" value="Sig_transdc_resp-reg_receiver"/>
</dbReference>
<dbReference type="InterPro" id="IPR011006">
    <property type="entry name" value="CheY-like_superfamily"/>
</dbReference>
<sequence>MNNPKLVVIDDEPVMGDVIKNIPWKEVWKEGLNFDVDAHLKYPGIEEVRDASLYILDKNFGKREDGLEIAEKLKKEGELGARIMLTGYTNEQAQTKAINDGLVDKWLVKPDVVNNLIDTVSILRNERKLIQKREIGIYGIGSSGIEIIKKAKLLPGVSKVHAFSNFVKGDYKYLECAAGLHNRNKIIFHKSLESLAESNPDIFFITTGEHGIDFSKPINRNDVTEGSVKKVKPLFEILG</sequence>
<comment type="caution">
    <text evidence="2">The sequence shown here is derived from an EMBL/GenBank/DDBJ whole genome shotgun (WGS) entry which is preliminary data.</text>
</comment>
<dbReference type="GO" id="GO:0000160">
    <property type="term" value="P:phosphorelay signal transduction system"/>
    <property type="evidence" value="ECO:0007669"/>
    <property type="project" value="InterPro"/>
</dbReference>
<organism evidence="2">
    <name type="scientific">marine sediment metagenome</name>
    <dbReference type="NCBI Taxonomy" id="412755"/>
    <lineage>
        <taxon>unclassified sequences</taxon>
        <taxon>metagenomes</taxon>
        <taxon>ecological metagenomes</taxon>
    </lineage>
</organism>
<feature type="domain" description="Response regulatory" evidence="1">
    <location>
        <begin position="5"/>
        <end position="124"/>
    </location>
</feature>
<dbReference type="AlphaFoldDB" id="X0UFZ3"/>
<name>X0UFZ3_9ZZZZ</name>
<gene>
    <name evidence="2" type="ORF">S01H1_38385</name>
</gene>
<evidence type="ECO:0000313" key="2">
    <source>
        <dbReference type="EMBL" id="GAG04664.1"/>
    </source>
</evidence>